<dbReference type="Proteomes" id="UP001519271">
    <property type="component" value="Unassembled WGS sequence"/>
</dbReference>
<comment type="similarity">
    <text evidence="1">Belongs to the NadC/ModD family.</text>
</comment>
<comment type="catalytic activity">
    <reaction evidence="4">
        <text>nicotinate beta-D-ribonucleotide + CO2 + diphosphate = quinolinate + 5-phospho-alpha-D-ribose 1-diphosphate + 2 H(+)</text>
        <dbReference type="Rhea" id="RHEA:12733"/>
        <dbReference type="ChEBI" id="CHEBI:15378"/>
        <dbReference type="ChEBI" id="CHEBI:16526"/>
        <dbReference type="ChEBI" id="CHEBI:29959"/>
        <dbReference type="ChEBI" id="CHEBI:33019"/>
        <dbReference type="ChEBI" id="CHEBI:57502"/>
        <dbReference type="ChEBI" id="CHEBI:58017"/>
        <dbReference type="EC" id="2.4.2.19"/>
    </reaction>
</comment>
<evidence type="ECO:0000313" key="8">
    <source>
        <dbReference type="Proteomes" id="UP001519271"/>
    </source>
</evidence>
<dbReference type="GO" id="GO:0004514">
    <property type="term" value="F:nicotinate-nucleotide diphosphorylase (carboxylating) activity"/>
    <property type="evidence" value="ECO:0007669"/>
    <property type="project" value="UniProtKB-EC"/>
</dbReference>
<organism evidence="7 8">
    <name type="scientific">Youngiibacter multivorans</name>
    <dbReference type="NCBI Taxonomy" id="937251"/>
    <lineage>
        <taxon>Bacteria</taxon>
        <taxon>Bacillati</taxon>
        <taxon>Bacillota</taxon>
        <taxon>Clostridia</taxon>
        <taxon>Eubacteriales</taxon>
        <taxon>Clostridiaceae</taxon>
        <taxon>Youngiibacter</taxon>
    </lineage>
</organism>
<protein>
    <submittedName>
        <fullName evidence="7">Nicotinate-nucleotide pyrophosphorylase (Carboxylating)</fullName>
        <ecNumber evidence="7">2.4.2.19</ecNumber>
    </submittedName>
</protein>
<keyword evidence="2 7" id="KW-0328">Glycosyltransferase</keyword>
<dbReference type="InterPro" id="IPR013785">
    <property type="entry name" value="Aldolase_TIM"/>
</dbReference>
<reference evidence="7 8" key="1">
    <citation type="submission" date="2021-03" db="EMBL/GenBank/DDBJ databases">
        <title>Genomic Encyclopedia of Type Strains, Phase IV (KMG-IV): sequencing the most valuable type-strain genomes for metagenomic binning, comparative biology and taxonomic classification.</title>
        <authorList>
            <person name="Goeker M."/>
        </authorList>
    </citation>
    <scope>NUCLEOTIDE SEQUENCE [LARGE SCALE GENOMIC DNA]</scope>
    <source>
        <strain evidence="7 8">DSM 6139</strain>
    </source>
</reference>
<name>A0ABS4G2B8_9CLOT</name>
<dbReference type="InterPro" id="IPR037128">
    <property type="entry name" value="Quinolinate_PRibosylTase_N_sf"/>
</dbReference>
<dbReference type="Gene3D" id="3.20.20.70">
    <property type="entry name" value="Aldolase class I"/>
    <property type="match status" value="1"/>
</dbReference>
<dbReference type="InterPro" id="IPR002638">
    <property type="entry name" value="Quinolinate_PRibosylTrfase_C"/>
</dbReference>
<dbReference type="PANTHER" id="PTHR32179:SF3">
    <property type="entry name" value="NICOTINATE-NUCLEOTIDE PYROPHOSPHORYLASE [CARBOXYLATING]"/>
    <property type="match status" value="1"/>
</dbReference>
<dbReference type="SUPFAM" id="SSF54675">
    <property type="entry name" value="Nicotinate/Quinolinate PRTase N-terminal domain-like"/>
    <property type="match status" value="1"/>
</dbReference>
<dbReference type="InterPro" id="IPR027277">
    <property type="entry name" value="NadC/ModD"/>
</dbReference>
<gene>
    <name evidence="7" type="ORF">J2Z34_001138</name>
</gene>
<feature type="domain" description="Quinolinate phosphoribosyl transferase C-terminal" evidence="5">
    <location>
        <begin position="89"/>
        <end position="262"/>
    </location>
</feature>
<dbReference type="SUPFAM" id="SSF51690">
    <property type="entry name" value="Nicotinate/Quinolinate PRTase C-terminal domain-like"/>
    <property type="match status" value="1"/>
</dbReference>
<dbReference type="PANTHER" id="PTHR32179">
    <property type="entry name" value="NICOTINATE-NUCLEOTIDE PYROPHOSPHORYLASE [CARBOXYLATING]"/>
    <property type="match status" value="1"/>
</dbReference>
<evidence type="ECO:0000313" key="7">
    <source>
        <dbReference type="EMBL" id="MBP1918661.1"/>
    </source>
</evidence>
<dbReference type="EC" id="2.4.2.19" evidence="7"/>
<keyword evidence="3 7" id="KW-0808">Transferase</keyword>
<dbReference type="RefSeq" id="WP_209458890.1">
    <property type="nucleotide sequence ID" value="NZ_JAGGKC010000007.1"/>
</dbReference>
<accession>A0ABS4G2B8</accession>
<dbReference type="EMBL" id="JAGGKC010000007">
    <property type="protein sequence ID" value="MBP1918661.1"/>
    <property type="molecule type" value="Genomic_DNA"/>
</dbReference>
<evidence type="ECO:0000259" key="6">
    <source>
        <dbReference type="Pfam" id="PF02749"/>
    </source>
</evidence>
<evidence type="ECO:0000259" key="5">
    <source>
        <dbReference type="Pfam" id="PF01729"/>
    </source>
</evidence>
<dbReference type="Gene3D" id="3.90.1170.20">
    <property type="entry name" value="Quinolinate phosphoribosyl transferase, N-terminal domain"/>
    <property type="match status" value="1"/>
</dbReference>
<sequence length="270" mass="29179">MNDIRDTIFKGIFDRKVIATITAEKGGCLSGIVEAEKAALEIGIEIGFYKNEGDELNPCDKIAWVSGSPKQITVAEDRIIGCMSKYSGIATAARRAVRLADGRVRIVSGSLKKMPNEIKGSIRKAIATGGADVRISRTPMVYLDKNYIRMLGSIKDALKSVDELDNLVKVIQIKGKDKSVVEETLEAIEGGCNLLMVDTGNIADLDECLKTLEFTGKGGEVKVAFSGGIKIDDIPELCSYKIEALCIGKEIVDALLLDMKLDVATDMEGE</sequence>
<comment type="caution">
    <text evidence="7">The sequence shown here is derived from an EMBL/GenBank/DDBJ whole genome shotgun (WGS) entry which is preliminary data.</text>
</comment>
<keyword evidence="8" id="KW-1185">Reference proteome</keyword>
<dbReference type="Pfam" id="PF02749">
    <property type="entry name" value="QRPTase_N"/>
    <property type="match status" value="1"/>
</dbReference>
<evidence type="ECO:0000256" key="4">
    <source>
        <dbReference type="ARBA" id="ARBA00047445"/>
    </source>
</evidence>
<dbReference type="InterPro" id="IPR022412">
    <property type="entry name" value="Quinolinate_PRibosylTrfase_N"/>
</dbReference>
<evidence type="ECO:0000256" key="3">
    <source>
        <dbReference type="ARBA" id="ARBA00022679"/>
    </source>
</evidence>
<evidence type="ECO:0000256" key="1">
    <source>
        <dbReference type="ARBA" id="ARBA00009400"/>
    </source>
</evidence>
<proteinExistence type="inferred from homology"/>
<dbReference type="Pfam" id="PF01729">
    <property type="entry name" value="QRPTase_C"/>
    <property type="match status" value="1"/>
</dbReference>
<dbReference type="InterPro" id="IPR036068">
    <property type="entry name" value="Nicotinate_pribotase-like_C"/>
</dbReference>
<feature type="domain" description="Quinolinate phosphoribosyl transferase N-terminal" evidence="6">
    <location>
        <begin position="11"/>
        <end position="87"/>
    </location>
</feature>
<evidence type="ECO:0000256" key="2">
    <source>
        <dbReference type="ARBA" id="ARBA00022676"/>
    </source>
</evidence>